<evidence type="ECO:0000256" key="1">
    <source>
        <dbReference type="ARBA" id="ARBA00005187"/>
    </source>
</evidence>
<comment type="caution">
    <text evidence="12">The sequence shown here is derived from an EMBL/GenBank/DDBJ whole genome shotgun (WGS) entry which is preliminary data.</text>
</comment>
<evidence type="ECO:0000256" key="3">
    <source>
        <dbReference type="ARBA" id="ARBA00012737"/>
    </source>
</evidence>
<dbReference type="PIRSF" id="PIRSF001589">
    <property type="entry name" value="Asn_synthetase_glu-h"/>
    <property type="match status" value="1"/>
</dbReference>
<dbReference type="PANTHER" id="PTHR43284:SF1">
    <property type="entry name" value="ASPARAGINE SYNTHETASE"/>
    <property type="match status" value="1"/>
</dbReference>
<dbReference type="SUPFAM" id="SSF56235">
    <property type="entry name" value="N-terminal nucleophile aminohydrolases (Ntn hydrolases)"/>
    <property type="match status" value="1"/>
</dbReference>
<dbReference type="EC" id="6.3.5.4" evidence="3"/>
<dbReference type="Gene3D" id="3.40.50.620">
    <property type="entry name" value="HUPs"/>
    <property type="match status" value="1"/>
</dbReference>
<dbReference type="CDD" id="cd01991">
    <property type="entry name" value="Asn_synthase_B_C"/>
    <property type="match status" value="1"/>
</dbReference>
<dbReference type="InterPro" id="IPR017932">
    <property type="entry name" value="GATase_2_dom"/>
</dbReference>
<evidence type="ECO:0000256" key="4">
    <source>
        <dbReference type="ARBA" id="ARBA00022741"/>
    </source>
</evidence>
<evidence type="ECO:0000256" key="8">
    <source>
        <dbReference type="PIRSR" id="PIRSR001589-1"/>
    </source>
</evidence>
<name>A0A841H040_9BACT</name>
<evidence type="ECO:0000256" key="10">
    <source>
        <dbReference type="PIRSR" id="PIRSR001589-3"/>
    </source>
</evidence>
<keyword evidence="8" id="KW-0061">Asparagine biosynthesis</keyword>
<evidence type="ECO:0000256" key="2">
    <source>
        <dbReference type="ARBA" id="ARBA00005752"/>
    </source>
</evidence>
<dbReference type="PANTHER" id="PTHR43284">
    <property type="entry name" value="ASPARAGINE SYNTHETASE (GLUTAMINE-HYDROLYZING)"/>
    <property type="match status" value="1"/>
</dbReference>
<reference evidence="12 13" key="1">
    <citation type="submission" date="2020-08" db="EMBL/GenBank/DDBJ databases">
        <title>Genomic Encyclopedia of Type Strains, Phase IV (KMG-IV): sequencing the most valuable type-strain genomes for metagenomic binning, comparative biology and taxonomic classification.</title>
        <authorList>
            <person name="Goeker M."/>
        </authorList>
    </citation>
    <scope>NUCLEOTIDE SEQUENCE [LARGE SCALE GENOMIC DNA]</scope>
    <source>
        <strain evidence="12 13">DSM 29007</strain>
    </source>
</reference>
<organism evidence="12 13">
    <name type="scientific">Longimicrobium terrae</name>
    <dbReference type="NCBI Taxonomy" id="1639882"/>
    <lineage>
        <taxon>Bacteria</taxon>
        <taxon>Pseudomonadati</taxon>
        <taxon>Gemmatimonadota</taxon>
        <taxon>Longimicrobiia</taxon>
        <taxon>Longimicrobiales</taxon>
        <taxon>Longimicrobiaceae</taxon>
        <taxon>Longimicrobium</taxon>
    </lineage>
</organism>
<dbReference type="GO" id="GO:0004066">
    <property type="term" value="F:asparagine synthase (glutamine-hydrolyzing) activity"/>
    <property type="evidence" value="ECO:0007669"/>
    <property type="project" value="UniProtKB-EC"/>
</dbReference>
<keyword evidence="12" id="KW-0436">Ligase</keyword>
<evidence type="ECO:0000256" key="5">
    <source>
        <dbReference type="ARBA" id="ARBA00022840"/>
    </source>
</evidence>
<feature type="site" description="Important for beta-aspartyl-AMP intermediate formation" evidence="10">
    <location>
        <position position="363"/>
    </location>
</feature>
<evidence type="ECO:0000313" key="12">
    <source>
        <dbReference type="EMBL" id="MBB6071425.1"/>
    </source>
</evidence>
<evidence type="ECO:0000259" key="11">
    <source>
        <dbReference type="PROSITE" id="PS51278"/>
    </source>
</evidence>
<dbReference type="NCBIfam" id="TIGR01536">
    <property type="entry name" value="asn_synth_AEB"/>
    <property type="match status" value="1"/>
</dbReference>
<dbReference type="InterPro" id="IPR006426">
    <property type="entry name" value="Asn_synth_AEB"/>
</dbReference>
<comment type="catalytic activity">
    <reaction evidence="7">
        <text>L-aspartate + L-glutamine + ATP + H2O = L-asparagine + L-glutamate + AMP + diphosphate + H(+)</text>
        <dbReference type="Rhea" id="RHEA:12228"/>
        <dbReference type="ChEBI" id="CHEBI:15377"/>
        <dbReference type="ChEBI" id="CHEBI:15378"/>
        <dbReference type="ChEBI" id="CHEBI:29985"/>
        <dbReference type="ChEBI" id="CHEBI:29991"/>
        <dbReference type="ChEBI" id="CHEBI:30616"/>
        <dbReference type="ChEBI" id="CHEBI:33019"/>
        <dbReference type="ChEBI" id="CHEBI:58048"/>
        <dbReference type="ChEBI" id="CHEBI:58359"/>
        <dbReference type="ChEBI" id="CHEBI:456215"/>
        <dbReference type="EC" id="6.3.5.4"/>
    </reaction>
</comment>
<dbReference type="GO" id="GO:0005524">
    <property type="term" value="F:ATP binding"/>
    <property type="evidence" value="ECO:0007669"/>
    <property type="project" value="UniProtKB-KW"/>
</dbReference>
<evidence type="ECO:0000256" key="9">
    <source>
        <dbReference type="PIRSR" id="PIRSR001589-2"/>
    </source>
</evidence>
<dbReference type="Pfam" id="PF13537">
    <property type="entry name" value="GATase_7"/>
    <property type="match status" value="1"/>
</dbReference>
<dbReference type="AlphaFoldDB" id="A0A841H040"/>
<evidence type="ECO:0000256" key="7">
    <source>
        <dbReference type="ARBA" id="ARBA00048741"/>
    </source>
</evidence>
<dbReference type="InterPro" id="IPR014729">
    <property type="entry name" value="Rossmann-like_a/b/a_fold"/>
</dbReference>
<dbReference type="GO" id="GO:0005829">
    <property type="term" value="C:cytosol"/>
    <property type="evidence" value="ECO:0007669"/>
    <property type="project" value="TreeGrafter"/>
</dbReference>
<dbReference type="InterPro" id="IPR033738">
    <property type="entry name" value="AsnB_N"/>
</dbReference>
<feature type="binding site" evidence="9">
    <location>
        <position position="101"/>
    </location>
    <ligand>
        <name>L-glutamine</name>
        <dbReference type="ChEBI" id="CHEBI:58359"/>
    </ligand>
</feature>
<gene>
    <name evidence="12" type="ORF">HNQ61_003049</name>
</gene>
<protein>
    <recommendedName>
        <fullName evidence="3">asparagine synthase (glutamine-hydrolyzing)</fullName>
        <ecNumber evidence="3">6.3.5.4</ecNumber>
    </recommendedName>
</protein>
<keyword evidence="6 8" id="KW-0315">Glutamine amidotransferase</keyword>
<dbReference type="RefSeq" id="WP_170036695.1">
    <property type="nucleotide sequence ID" value="NZ_JABDTL010000002.1"/>
</dbReference>
<sequence length="623" mass="70706">MCGIVGAVRLHPGAVLDRGAVEAATRCLDHRGPDAEGIAHHPEFSFGHRRLSVIDLDPAANQPMTDPEGAVFLTYNGEIYNFPELRDDLRRRGRRFRTASDTEVILHAYLEWGPACVERFLGMFAFGLYDRRDHRLLLARDRLGVKPLFLRVQDGVLLFASEIKALLAYPGVPRAPNLAAVSSFLSYRHALGTESLFAGIQQLPPAHLLEVRDGRIHRTRYWDVDLTHRPRRATGEDRAQLKSLIGDAVRRRMLSDVPVGAFLSGGLDSSVVVCEMARTGAPVTTFTASFEGDDYDESPYADQVARHFGTKHHHLRLDAAPYLEHTRALIRVKDQPLGMHNEVAMYMLARELRQHVTVVLCGEGADELFDGYGRIFRTPFERARARLRARFPGGAGMVASPLDFFLDRYSYFPWEEKSPLYTPEMRTAAAGDEACRAVFQDRFDQAAHRSYHDQIALVFETVHLPGLLQMLDATTMAVGVEARVPFVDHRLVQAAFDLPEREKLRWRSPAHFLAALSKEVAEYSEVCDVTKHVLRRLYRHELPPAVLHRRKMGFPVPLTEWFSGPQRDYVRGLLLRPGARVSQVFDPRRLRAWLDAPRPARDPAFGRKVWLVLNLELWLEAYF</sequence>
<comment type="pathway">
    <text evidence="1">Amino-acid biosynthesis; L-asparagine biosynthesis; L-asparagine from L-aspartate (L-Gln route): step 1/1.</text>
</comment>
<keyword evidence="5 9" id="KW-0067">ATP-binding</keyword>
<dbReference type="Pfam" id="PF00733">
    <property type="entry name" value="Asn_synthase"/>
    <property type="match status" value="1"/>
</dbReference>
<dbReference type="InterPro" id="IPR051786">
    <property type="entry name" value="ASN_synthetase/amidase"/>
</dbReference>
<feature type="active site" description="For GATase activity" evidence="8">
    <location>
        <position position="2"/>
    </location>
</feature>
<dbReference type="SUPFAM" id="SSF52402">
    <property type="entry name" value="Adenine nucleotide alpha hydrolases-like"/>
    <property type="match status" value="1"/>
</dbReference>
<accession>A0A841H040</accession>
<dbReference type="PROSITE" id="PS51278">
    <property type="entry name" value="GATASE_TYPE_2"/>
    <property type="match status" value="1"/>
</dbReference>
<dbReference type="InterPro" id="IPR029055">
    <property type="entry name" value="Ntn_hydrolases_N"/>
</dbReference>
<dbReference type="Proteomes" id="UP000582837">
    <property type="component" value="Unassembled WGS sequence"/>
</dbReference>
<feature type="domain" description="Glutamine amidotransferase type-2" evidence="11">
    <location>
        <begin position="2"/>
        <end position="214"/>
    </location>
</feature>
<keyword evidence="4 9" id="KW-0547">Nucleotide-binding</keyword>
<evidence type="ECO:0000256" key="6">
    <source>
        <dbReference type="ARBA" id="ARBA00022962"/>
    </source>
</evidence>
<keyword evidence="13" id="KW-1185">Reference proteome</keyword>
<proteinExistence type="inferred from homology"/>
<comment type="similarity">
    <text evidence="2">Belongs to the asparagine synthetase family.</text>
</comment>
<keyword evidence="8" id="KW-0028">Amino-acid biosynthesis</keyword>
<evidence type="ECO:0000313" key="13">
    <source>
        <dbReference type="Proteomes" id="UP000582837"/>
    </source>
</evidence>
<dbReference type="InterPro" id="IPR001962">
    <property type="entry name" value="Asn_synthase"/>
</dbReference>
<dbReference type="GO" id="GO:0006529">
    <property type="term" value="P:asparagine biosynthetic process"/>
    <property type="evidence" value="ECO:0007669"/>
    <property type="project" value="UniProtKB-KW"/>
</dbReference>
<dbReference type="CDD" id="cd00712">
    <property type="entry name" value="AsnB"/>
    <property type="match status" value="1"/>
</dbReference>
<dbReference type="EMBL" id="JACHIA010000008">
    <property type="protein sequence ID" value="MBB6071425.1"/>
    <property type="molecule type" value="Genomic_DNA"/>
</dbReference>
<dbReference type="Gene3D" id="3.60.20.10">
    <property type="entry name" value="Glutamine Phosphoribosylpyrophosphate, subunit 1, domain 1"/>
    <property type="match status" value="1"/>
</dbReference>